<reference evidence="1" key="1">
    <citation type="submission" date="2021-06" db="EMBL/GenBank/DDBJ databases">
        <authorList>
            <person name="Kallberg Y."/>
            <person name="Tangrot J."/>
            <person name="Rosling A."/>
        </authorList>
    </citation>
    <scope>NUCLEOTIDE SEQUENCE</scope>
    <source>
        <strain evidence="1">IL203A</strain>
    </source>
</reference>
<sequence>PFLNYSVETFEILSKLGFQYDSSVTALREDASWPYTLDNGLAHDCTTSNFCDKVVHPGFFEIPMAAIIDEANVAHLMDPYLDASTDTVKKWLQDNFNYHTQNGKTPFGLYIHPVQLNIPGRDNASLITMLEEFLDWALAQPNVWFVTSQQLITWMQNPVPASELKDYAPFKCQAPKIDKKICNGITDDGLLETCSFPNGSWSTCYGCPTSDITLDNPVPPGGNGSRHRLPNNCDTVWWDPIGNACLCTDSSCAYVDTSVPITNSTNNNSTGSNNSSPTGDGKSNSNGQKSDASSLLSSSVLMIGLMALGLLQFL</sequence>
<evidence type="ECO:0000313" key="2">
    <source>
        <dbReference type="Proteomes" id="UP000789702"/>
    </source>
</evidence>
<dbReference type="EMBL" id="CAJVPU010026285">
    <property type="protein sequence ID" value="CAG8699433.1"/>
    <property type="molecule type" value="Genomic_DNA"/>
</dbReference>
<dbReference type="Proteomes" id="UP000789702">
    <property type="component" value="Unassembled WGS sequence"/>
</dbReference>
<evidence type="ECO:0000313" key="1">
    <source>
        <dbReference type="EMBL" id="CAG8699433.1"/>
    </source>
</evidence>
<organism evidence="1 2">
    <name type="scientific">Dentiscutata heterogama</name>
    <dbReference type="NCBI Taxonomy" id="1316150"/>
    <lineage>
        <taxon>Eukaryota</taxon>
        <taxon>Fungi</taxon>
        <taxon>Fungi incertae sedis</taxon>
        <taxon>Mucoromycota</taxon>
        <taxon>Glomeromycotina</taxon>
        <taxon>Glomeromycetes</taxon>
        <taxon>Diversisporales</taxon>
        <taxon>Gigasporaceae</taxon>
        <taxon>Dentiscutata</taxon>
    </lineage>
</organism>
<name>A0ACA9PCP9_9GLOM</name>
<keyword evidence="2" id="KW-1185">Reference proteome</keyword>
<protein>
    <submittedName>
        <fullName evidence="1">16882_t:CDS:1</fullName>
    </submittedName>
</protein>
<proteinExistence type="predicted"/>
<feature type="non-terminal residue" evidence="1">
    <location>
        <position position="1"/>
    </location>
</feature>
<gene>
    <name evidence="1" type="ORF">DHETER_LOCUS11680</name>
</gene>
<comment type="caution">
    <text evidence="1">The sequence shown here is derived from an EMBL/GenBank/DDBJ whole genome shotgun (WGS) entry which is preliminary data.</text>
</comment>
<accession>A0ACA9PCP9</accession>